<evidence type="ECO:0008006" key="3">
    <source>
        <dbReference type="Google" id="ProtNLM"/>
    </source>
</evidence>
<gene>
    <name evidence="1" type="ORF">SAMN05444401_1649</name>
</gene>
<evidence type="ECO:0000313" key="1">
    <source>
        <dbReference type="EMBL" id="SHI87385.1"/>
    </source>
</evidence>
<evidence type="ECO:0000313" key="2">
    <source>
        <dbReference type="Proteomes" id="UP000184080"/>
    </source>
</evidence>
<dbReference type="Proteomes" id="UP000184080">
    <property type="component" value="Unassembled WGS sequence"/>
</dbReference>
<name>A0A1M6EPF2_9CLOT</name>
<dbReference type="STRING" id="1121298.SAMN05444401_1649"/>
<proteinExistence type="predicted"/>
<sequence>MKKSGGIFVKINYKIDTNSDARAKDRKVNDIKNSIYNKYLACAGTLNKNGGTIIFQAKDLTEAEEIISSNPFINNKFYSYEILSKNSIALTSI</sequence>
<organism evidence="1 2">
    <name type="scientific">Clostridium amylolyticum</name>
    <dbReference type="NCBI Taxonomy" id="1121298"/>
    <lineage>
        <taxon>Bacteria</taxon>
        <taxon>Bacillati</taxon>
        <taxon>Bacillota</taxon>
        <taxon>Clostridia</taxon>
        <taxon>Eubacteriales</taxon>
        <taxon>Clostridiaceae</taxon>
        <taxon>Clostridium</taxon>
    </lineage>
</organism>
<keyword evidence="2" id="KW-1185">Reference proteome</keyword>
<dbReference type="OrthoDB" id="162319at2"/>
<accession>A0A1M6EPF2</accession>
<dbReference type="AlphaFoldDB" id="A0A1M6EPF2"/>
<dbReference type="RefSeq" id="WP_073005412.1">
    <property type="nucleotide sequence ID" value="NZ_FQZO01000002.1"/>
</dbReference>
<reference evidence="1 2" key="1">
    <citation type="submission" date="2016-11" db="EMBL/GenBank/DDBJ databases">
        <authorList>
            <person name="Jaros S."/>
            <person name="Januszkiewicz K."/>
            <person name="Wedrychowicz H."/>
        </authorList>
    </citation>
    <scope>NUCLEOTIDE SEQUENCE [LARGE SCALE GENOMIC DNA]</scope>
    <source>
        <strain evidence="1 2">DSM 21864</strain>
    </source>
</reference>
<protein>
    <recommendedName>
        <fullName evidence="3">YCII-related domain-containing protein</fullName>
    </recommendedName>
</protein>
<dbReference type="EMBL" id="FQZO01000002">
    <property type="protein sequence ID" value="SHI87385.1"/>
    <property type="molecule type" value="Genomic_DNA"/>
</dbReference>